<reference evidence="1 2" key="1">
    <citation type="submission" date="2013-07" db="EMBL/GenBank/DDBJ databases">
        <title>Comparative Genomic and Metabolomic Analysis of Twelve Strains of Pseudoalteromonas luteoviolacea.</title>
        <authorList>
            <person name="Vynne N.G."/>
            <person name="Mansson M."/>
            <person name="Gram L."/>
        </authorList>
    </citation>
    <scope>NUCLEOTIDE SEQUENCE [LARGE SCALE GENOMIC DNA]</scope>
    <source>
        <strain evidence="1 2">NCIMB 1942</strain>
    </source>
</reference>
<dbReference type="AlphaFoldDB" id="A0A167CP27"/>
<evidence type="ECO:0000313" key="2">
    <source>
        <dbReference type="Proteomes" id="UP000076587"/>
    </source>
</evidence>
<dbReference type="RefSeq" id="WP_063376772.1">
    <property type="nucleotide sequence ID" value="NZ_AUXT01000150.1"/>
</dbReference>
<organism evidence="1 2">
    <name type="scientific">Pseudoalteromonas luteoviolacea NCIMB 1942</name>
    <dbReference type="NCBI Taxonomy" id="1365253"/>
    <lineage>
        <taxon>Bacteria</taxon>
        <taxon>Pseudomonadati</taxon>
        <taxon>Pseudomonadota</taxon>
        <taxon>Gammaproteobacteria</taxon>
        <taxon>Alteromonadales</taxon>
        <taxon>Pseudoalteromonadaceae</taxon>
        <taxon>Pseudoalteromonas</taxon>
    </lineage>
</organism>
<dbReference type="Proteomes" id="UP000076587">
    <property type="component" value="Unassembled WGS sequence"/>
</dbReference>
<gene>
    <name evidence="1" type="ORF">N482_01200</name>
</gene>
<evidence type="ECO:0000313" key="1">
    <source>
        <dbReference type="EMBL" id="KZN47892.1"/>
    </source>
</evidence>
<sequence length="296" mass="33951">MSALFAAQDLHWRYANVKAGNLALLFGRHFGLGESKRSSWVVHIPVDKVLTHIEQGNEVVILLYAFHHINGEKKRSYSKLKYHQPVLLRLLKKEISIGLPYNLKVEHPSDMSHNIHDKCIVYCLNSNWVDSDYSIEDHPRYHTSTSDLGIAIPFKGQFVVVGYITRLLFKENLTPIANFSPTEFGLWNRYGKAFDLGALRGNAKAFLSQFFTLIYVRDPLTGKIPTNIAWNILMQHGEFLAHASYARDYETYLMMNFAFEVNSLGSAHDTTTQGYSKAEYAKQMQQGFIRSENRRI</sequence>
<dbReference type="OrthoDB" id="6291776at2"/>
<dbReference type="EMBL" id="AUXT01000150">
    <property type="protein sequence ID" value="KZN47892.1"/>
    <property type="molecule type" value="Genomic_DNA"/>
</dbReference>
<comment type="caution">
    <text evidence="1">The sequence shown here is derived from an EMBL/GenBank/DDBJ whole genome shotgun (WGS) entry which is preliminary data.</text>
</comment>
<name>A0A167CP27_9GAMM</name>
<accession>A0A167CP27</accession>
<protein>
    <submittedName>
        <fullName evidence="1">Uncharacterized protein</fullName>
    </submittedName>
</protein>
<dbReference type="PATRIC" id="fig|1365253.3.peg.2036"/>
<proteinExistence type="predicted"/>